<dbReference type="InterPro" id="IPR029063">
    <property type="entry name" value="SAM-dependent_MTases_sf"/>
</dbReference>
<organism evidence="6">
    <name type="scientific">Magnaporthiopsis poae (strain ATCC 64411 / 73-15)</name>
    <name type="common">Kentucky bluegrass fungus</name>
    <name type="synonym">Magnaporthe poae</name>
    <dbReference type="NCBI Taxonomy" id="644358"/>
    <lineage>
        <taxon>Eukaryota</taxon>
        <taxon>Fungi</taxon>
        <taxon>Dikarya</taxon>
        <taxon>Ascomycota</taxon>
        <taxon>Pezizomycotina</taxon>
        <taxon>Sordariomycetes</taxon>
        <taxon>Sordariomycetidae</taxon>
        <taxon>Magnaporthales</taxon>
        <taxon>Magnaporthaceae</taxon>
        <taxon>Magnaporthiopsis</taxon>
    </lineage>
</organism>
<dbReference type="InterPro" id="IPR013217">
    <property type="entry name" value="Methyltransf_12"/>
</dbReference>
<dbReference type="EMBL" id="GL876971">
    <property type="protein sequence ID" value="KLU88199.1"/>
    <property type="molecule type" value="Genomic_DNA"/>
</dbReference>
<dbReference type="Gene3D" id="3.40.50.150">
    <property type="entry name" value="Vaccinia Virus protein VP39"/>
    <property type="match status" value="1"/>
</dbReference>
<dbReference type="SMART" id="SM00829">
    <property type="entry name" value="PKS_ER"/>
    <property type="match status" value="1"/>
</dbReference>
<dbReference type="Gene3D" id="3.40.50.720">
    <property type="entry name" value="NAD(P)-binding Rossmann-like Domain"/>
    <property type="match status" value="1"/>
</dbReference>
<feature type="active site" description="Proton donor; for dehydratase activity" evidence="3">
    <location>
        <position position="241"/>
    </location>
</feature>
<dbReference type="PANTHER" id="PTHR43775">
    <property type="entry name" value="FATTY ACID SYNTHASE"/>
    <property type="match status" value="1"/>
</dbReference>
<dbReference type="CDD" id="cd02440">
    <property type="entry name" value="AdoMet_MTases"/>
    <property type="match status" value="1"/>
</dbReference>
<dbReference type="SUPFAM" id="SSF53335">
    <property type="entry name" value="S-adenosyl-L-methionine-dependent methyltransferases"/>
    <property type="match status" value="1"/>
</dbReference>
<keyword evidence="1" id="KW-0596">Phosphopantetheine</keyword>
<feature type="non-terminal residue" evidence="6">
    <location>
        <position position="1235"/>
    </location>
</feature>
<feature type="non-terminal residue" evidence="6">
    <location>
        <position position="1"/>
    </location>
</feature>
<feature type="region of interest" description="N-terminal hotdog fold" evidence="3">
    <location>
        <begin position="9"/>
        <end position="150"/>
    </location>
</feature>
<dbReference type="Pfam" id="PF14765">
    <property type="entry name" value="PS-DH"/>
    <property type="match status" value="1"/>
</dbReference>
<dbReference type="SMART" id="SM00826">
    <property type="entry name" value="PKS_DH"/>
    <property type="match status" value="1"/>
</dbReference>
<dbReference type="InterPro" id="IPR049551">
    <property type="entry name" value="PKS_DH_C"/>
</dbReference>
<dbReference type="GO" id="GO:0044550">
    <property type="term" value="P:secondary metabolite biosynthetic process"/>
    <property type="evidence" value="ECO:0007669"/>
    <property type="project" value="TreeGrafter"/>
</dbReference>
<dbReference type="InterPro" id="IPR020843">
    <property type="entry name" value="ER"/>
</dbReference>
<dbReference type="Pfam" id="PF08659">
    <property type="entry name" value="KR"/>
    <property type="match status" value="1"/>
</dbReference>
<dbReference type="Pfam" id="PF08242">
    <property type="entry name" value="Methyltransf_12"/>
    <property type="match status" value="1"/>
</dbReference>
<dbReference type="SUPFAM" id="SSF51735">
    <property type="entry name" value="NAD(P)-binding Rossmann-fold domains"/>
    <property type="match status" value="2"/>
</dbReference>
<dbReference type="InterPro" id="IPR013968">
    <property type="entry name" value="PKS_KR"/>
</dbReference>
<reference evidence="6" key="1">
    <citation type="submission" date="2010-05" db="EMBL/GenBank/DDBJ databases">
        <title>The Genome Sequence of Magnaporthe poae strain ATCC 64411.</title>
        <authorList>
            <consortium name="The Broad Institute Genome Sequencing Platform"/>
            <consortium name="Broad Institute Genome Sequencing Center for Infectious Disease"/>
            <person name="Ma L.-J."/>
            <person name="Dead R."/>
            <person name="Young S."/>
            <person name="Zeng Q."/>
            <person name="Koehrsen M."/>
            <person name="Alvarado L."/>
            <person name="Berlin A."/>
            <person name="Chapman S.B."/>
            <person name="Chen Z."/>
            <person name="Freedman E."/>
            <person name="Gellesch M."/>
            <person name="Goldberg J."/>
            <person name="Griggs A."/>
            <person name="Gujja S."/>
            <person name="Heilman E.R."/>
            <person name="Heiman D."/>
            <person name="Hepburn T."/>
            <person name="Howarth C."/>
            <person name="Jen D."/>
            <person name="Larson L."/>
            <person name="Mehta T."/>
            <person name="Neiman D."/>
            <person name="Pearson M."/>
            <person name="Roberts A."/>
            <person name="Saif S."/>
            <person name="Shea T."/>
            <person name="Shenoy N."/>
            <person name="Sisk P."/>
            <person name="Stolte C."/>
            <person name="Sykes S."/>
            <person name="Walk T."/>
            <person name="White J."/>
            <person name="Yandava C."/>
            <person name="Haas B."/>
            <person name="Nusbaum C."/>
            <person name="Birren B."/>
        </authorList>
    </citation>
    <scope>NUCLEOTIDE SEQUENCE</scope>
    <source>
        <strain evidence="6">ATCC 64411</strain>
    </source>
</reference>
<feature type="region of interest" description="C-terminal hotdog fold" evidence="3">
    <location>
        <begin position="173"/>
        <end position="343"/>
    </location>
</feature>
<dbReference type="Gene3D" id="3.10.129.110">
    <property type="entry name" value="Polyketide synthase dehydratase"/>
    <property type="match status" value="1"/>
</dbReference>
<evidence type="ECO:0000313" key="6">
    <source>
        <dbReference type="EMBL" id="KLU88199.1"/>
    </source>
</evidence>
<dbReference type="PROSITE" id="PS52019">
    <property type="entry name" value="PKS_MFAS_DH"/>
    <property type="match status" value="1"/>
</dbReference>
<evidence type="ECO:0000256" key="1">
    <source>
        <dbReference type="ARBA" id="ARBA00022450"/>
    </source>
</evidence>
<keyword evidence="2" id="KW-0597">Phosphoprotein</keyword>
<reference evidence="6" key="2">
    <citation type="submission" date="2011-03" db="EMBL/GenBank/DDBJ databases">
        <title>Annotation of Magnaporthe poae ATCC 64411.</title>
        <authorList>
            <person name="Ma L.-J."/>
            <person name="Dead R."/>
            <person name="Young S.K."/>
            <person name="Zeng Q."/>
            <person name="Gargeya S."/>
            <person name="Fitzgerald M."/>
            <person name="Haas B."/>
            <person name="Abouelleil A."/>
            <person name="Alvarado L."/>
            <person name="Arachchi H.M."/>
            <person name="Berlin A."/>
            <person name="Brown A."/>
            <person name="Chapman S.B."/>
            <person name="Chen Z."/>
            <person name="Dunbar C."/>
            <person name="Freedman E."/>
            <person name="Gearin G."/>
            <person name="Gellesch M."/>
            <person name="Goldberg J."/>
            <person name="Griggs A."/>
            <person name="Gujja S."/>
            <person name="Heiman D."/>
            <person name="Howarth C."/>
            <person name="Larson L."/>
            <person name="Lui A."/>
            <person name="MacDonald P.J.P."/>
            <person name="Mehta T."/>
            <person name="Montmayeur A."/>
            <person name="Murphy C."/>
            <person name="Neiman D."/>
            <person name="Pearson M."/>
            <person name="Priest M."/>
            <person name="Roberts A."/>
            <person name="Saif S."/>
            <person name="Shea T."/>
            <person name="Shenoy N."/>
            <person name="Sisk P."/>
            <person name="Stolte C."/>
            <person name="Sykes S."/>
            <person name="Yandava C."/>
            <person name="Wortman J."/>
            <person name="Nusbaum C."/>
            <person name="Birren B."/>
        </authorList>
    </citation>
    <scope>NUCLEOTIDE SEQUENCE</scope>
    <source>
        <strain evidence="6">ATCC 64411</strain>
    </source>
</reference>
<evidence type="ECO:0000256" key="3">
    <source>
        <dbReference type="PROSITE-ProRule" id="PRU01363"/>
    </source>
</evidence>
<dbReference type="AlphaFoldDB" id="A0A0H2UCP7"/>
<dbReference type="InterPro" id="IPR050091">
    <property type="entry name" value="PKS_NRPS_Biosynth_Enz"/>
</dbReference>
<protein>
    <recommendedName>
        <fullName evidence="5">PKS/mFAS DH domain-containing protein</fullName>
    </recommendedName>
</protein>
<dbReference type="GO" id="GO:0004312">
    <property type="term" value="F:fatty acid synthase activity"/>
    <property type="evidence" value="ECO:0007669"/>
    <property type="project" value="TreeGrafter"/>
</dbReference>
<sequence>HRFRPAPRHELLGAPVPGWNRQGNAVWRNYIRRSEIPWVEDHRVGADVLYPAAGMLVMAIEASRQVAALEAAENKTHATVSGFRFSQVSFRTALLVPDTELGVESHFFLRPSREAGRGEKGWSEFQLWTCEGDDWREHCHGLVRTEYSQDGEPAVPTSADGQAVLEEAQQHCTSKVHAAKLYRAFGDIGLGFGPTFQTLKHVRVSGGNRVLVQTDSLVSQIRRAAPLQYLQPHMIHPTTLDAVVQAGLVPLLDLGAASSGRGVKETCVPVHVSELWISAANEESDGGVSNLHDSSYLVSARSNPSPGYKDARASITALHADTQLPVVEIKGLVFKALPGTGGKGRLEGVHRPALALQWKPDPTLLNATQAARVFGCPESEKCNDVSLAIKGMADCEALAVLYMRQFLESLKEDEVDGMQWHHKHYVSWMRDVVATSAVQAAVGEIPELEARVAGTPEGNLVTVVGRNLPGMLLGLTEPLDIVFGDRAAENVYRYSEGSRRCAAQLCSYLDALAHKNPKMKILEVGSGTGGTTGPVLDTLANVSDGTRRFGHYDFTDVSPSFFEHAREAFKDHEENMSYRIFNIDNDPVEQGFEAGCYDLVLAANVLHATKDMARTLTNVRRLLKPGGKLLVLELTNPDVSFGAFCFGVLPGWWLSEDGRKGGPLMPVDGWRSTLERVGFSGLDAVFYDFPNSEYTTSSTLVSTALPPVEAIKHVSREPVVAQKQQTVLILIDVAPSALQMHVADMLSSALSDQGTAVKTTTIAGTKGLQIDGATCIALSELDSPPLWGMSEAVFTALRSLTSRCKELVWLSRGGAGLVADPHHELITGLARTVRGEARSGGRGALQFVTVSFAESESQDTIVEKTLQILAQNKITTDMQPDNQFRVADDIVHIPRLVEATHLVRHMQAARMPAAAAAASVLGEEDSLSLTEAEATALGRLSAWTALREMDTVRDGDVVLIHAASASRSEVSATQAAVQIARRHGAEVFVAVEAAAAAWGAQGAEAYGLAADHVLSSDESLSSVIKDRTGGRGANVVVEVSPSEQETRQALMDCVATFGRFVDILPPGDNKDGNSRQQQAAAVGRSNVRLDTVDIEALVSADVEGSRSMLERAMAFFEPQPQQRPISPTEGEAVTTTAKPAARVSQALWRLLGDATMTVTTPTTTVSHKADSAADLKFKLDASYVIAGGAGGAGRSVARWMAARGARHIILLSRSGSASAETRELVAELQGVCEQA</sequence>
<feature type="region of interest" description="Disordered" evidence="4">
    <location>
        <begin position="1119"/>
        <end position="1138"/>
    </location>
</feature>
<proteinExistence type="predicted"/>
<dbReference type="InterPro" id="IPR049900">
    <property type="entry name" value="PKS_mFAS_DH"/>
</dbReference>
<dbReference type="Pfam" id="PF00107">
    <property type="entry name" value="ADH_zinc_N"/>
    <property type="match status" value="1"/>
</dbReference>
<dbReference type="GO" id="GO:0016491">
    <property type="term" value="F:oxidoreductase activity"/>
    <property type="evidence" value="ECO:0007669"/>
    <property type="project" value="InterPro"/>
</dbReference>
<dbReference type="Pfam" id="PF21089">
    <property type="entry name" value="PKS_DH_N"/>
    <property type="match status" value="1"/>
</dbReference>
<dbReference type="OrthoDB" id="329835at2759"/>
<feature type="domain" description="PKS/mFAS DH" evidence="5">
    <location>
        <begin position="9"/>
        <end position="343"/>
    </location>
</feature>
<dbReference type="Pfam" id="PF23114">
    <property type="entry name" value="NAD-bd_HRPKS_sdrA"/>
    <property type="match status" value="1"/>
</dbReference>
<feature type="active site" description="Proton acceptor; for dehydratase activity" evidence="3">
    <location>
        <position position="42"/>
    </location>
</feature>
<dbReference type="InterPro" id="IPR020807">
    <property type="entry name" value="PKS_DH"/>
</dbReference>
<dbReference type="Gene3D" id="3.90.180.10">
    <property type="entry name" value="Medium-chain alcohol dehydrogenases, catalytic domain"/>
    <property type="match status" value="1"/>
</dbReference>
<gene>
    <name evidence="6" type="ORF">MAPG_07186</name>
</gene>
<dbReference type="InterPro" id="IPR042104">
    <property type="entry name" value="PKS_dehydratase_sf"/>
</dbReference>
<dbReference type="VEuPathDB" id="FungiDB:MAPG_07186"/>
<evidence type="ECO:0000259" key="5">
    <source>
        <dbReference type="PROSITE" id="PS52019"/>
    </source>
</evidence>
<evidence type="ECO:0000256" key="4">
    <source>
        <dbReference type="SAM" id="MobiDB-lite"/>
    </source>
</evidence>
<dbReference type="InterPro" id="IPR049552">
    <property type="entry name" value="PKS_DH_N"/>
</dbReference>
<dbReference type="InterPro" id="IPR036291">
    <property type="entry name" value="NAD(P)-bd_dom_sf"/>
</dbReference>
<dbReference type="InterPro" id="IPR013149">
    <property type="entry name" value="ADH-like_C"/>
</dbReference>
<evidence type="ECO:0000256" key="2">
    <source>
        <dbReference type="ARBA" id="ARBA00022553"/>
    </source>
</evidence>
<dbReference type="InterPro" id="IPR056501">
    <property type="entry name" value="NAD-bd_HRPKS_sdrA"/>
</dbReference>
<accession>A0A0H2UCP7</accession>
<dbReference type="PANTHER" id="PTHR43775:SF40">
    <property type="entry name" value="NORSOLORINIC ACID SYNTHASE STCA"/>
    <property type="match status" value="1"/>
</dbReference>
<name>A0A0H2UCP7_MAGP6</name>
<dbReference type="GO" id="GO:0006633">
    <property type="term" value="P:fatty acid biosynthetic process"/>
    <property type="evidence" value="ECO:0007669"/>
    <property type="project" value="TreeGrafter"/>
</dbReference>